<feature type="domain" description="Glycosyltransferase subfamily 4-like N-terminal" evidence="3">
    <location>
        <begin position="38"/>
        <end position="181"/>
    </location>
</feature>
<reference evidence="4 5" key="1">
    <citation type="submission" date="2018-02" db="EMBL/GenBank/DDBJ databases">
        <title>Complete genome sequence of Streptomyces dengpaensis, the producer of angucyclines.</title>
        <authorList>
            <person name="Yumei L."/>
        </authorList>
    </citation>
    <scope>NUCLEOTIDE SEQUENCE [LARGE SCALE GENOMIC DNA]</scope>
    <source>
        <strain evidence="4 5">XZHG99</strain>
    </source>
</reference>
<keyword evidence="5" id="KW-1185">Reference proteome</keyword>
<dbReference type="Proteomes" id="UP000238413">
    <property type="component" value="Chromosome"/>
</dbReference>
<dbReference type="Gene3D" id="3.40.50.2000">
    <property type="entry name" value="Glycogen Phosphorylase B"/>
    <property type="match status" value="2"/>
</dbReference>
<name>A0ABM6SV72_9ACTN</name>
<dbReference type="EMBL" id="CP026652">
    <property type="protein sequence ID" value="AVH58688.1"/>
    <property type="molecule type" value="Genomic_DNA"/>
</dbReference>
<protein>
    <recommendedName>
        <fullName evidence="3">Glycosyltransferase subfamily 4-like N-terminal domain-containing protein</fullName>
    </recommendedName>
</protein>
<keyword evidence="2" id="KW-0808">Transferase</keyword>
<evidence type="ECO:0000259" key="3">
    <source>
        <dbReference type="Pfam" id="PF13579"/>
    </source>
</evidence>
<evidence type="ECO:0000313" key="5">
    <source>
        <dbReference type="Proteomes" id="UP000238413"/>
    </source>
</evidence>
<evidence type="ECO:0000256" key="1">
    <source>
        <dbReference type="ARBA" id="ARBA00022676"/>
    </source>
</evidence>
<gene>
    <name evidence="4" type="ORF">C4B68_26255</name>
</gene>
<evidence type="ECO:0000313" key="4">
    <source>
        <dbReference type="EMBL" id="AVH58688.1"/>
    </source>
</evidence>
<dbReference type="InterPro" id="IPR028098">
    <property type="entry name" value="Glyco_trans_4-like_N"/>
</dbReference>
<dbReference type="SUPFAM" id="SSF53756">
    <property type="entry name" value="UDP-Glycosyltransferase/glycogen phosphorylase"/>
    <property type="match status" value="1"/>
</dbReference>
<accession>A0ABM6SV72</accession>
<evidence type="ECO:0000256" key="2">
    <source>
        <dbReference type="ARBA" id="ARBA00022679"/>
    </source>
</evidence>
<keyword evidence="1" id="KW-0328">Glycosyltransferase</keyword>
<dbReference type="Pfam" id="PF13579">
    <property type="entry name" value="Glyco_trans_4_4"/>
    <property type="match status" value="1"/>
</dbReference>
<sequence>MGVGRRVRGAGLPGGHGVRILYLQHVDWNWIPQRPHFLAAELSRLGHDLHVFHLRAWRRSGLVDQDSGIELPVAPTGVRCLPRWSRPVVRQGDAALVRRLGRTARALRPDVVWVTHPRLEPLVRELTGVPVVYDCMDLAPDMAGADHRYVRDLEARLAARANTRIASSPRIADELSRRYPAAAGSYLVRNACRADFAWPALAASDARPDAPDGPVRLLFFGTIGPWLDMELLAALATAPGVRLKIIGPVRTALPPEVGPCVSGAMPQLELLEMASTWSDVLLLPFRSDDFAESVDPVKLYEYVGLDRPILAPPLRVLQPAGPFLSYYRSVPQALAAVRAGVDATPGDRSARQAFVADNTWSARAREVDALLAKGFDR</sequence>
<organism evidence="4 5">
    <name type="scientific">Streptomyces dengpaensis</name>
    <dbReference type="NCBI Taxonomy" id="2049881"/>
    <lineage>
        <taxon>Bacteria</taxon>
        <taxon>Bacillati</taxon>
        <taxon>Actinomycetota</taxon>
        <taxon>Actinomycetes</taxon>
        <taxon>Kitasatosporales</taxon>
        <taxon>Streptomycetaceae</taxon>
        <taxon>Streptomyces</taxon>
    </lineage>
</organism>
<proteinExistence type="predicted"/>